<gene>
    <name evidence="1" type="ORF">H8D96_08710</name>
</gene>
<reference evidence="1 2" key="1">
    <citation type="submission" date="2020-08" db="EMBL/GenBank/DDBJ databases">
        <title>Bridging the membrane lipid divide: bacteria of the FCB group superphylum have the potential to synthesize archaeal ether lipids.</title>
        <authorList>
            <person name="Villanueva L."/>
            <person name="Von Meijenfeldt F.A.B."/>
            <person name="Westbye A.B."/>
            <person name="Yadav S."/>
            <person name="Hopmans E.C."/>
            <person name="Dutilh B.E."/>
            <person name="Sinninghe Damste J.S."/>
        </authorList>
    </citation>
    <scope>NUCLEOTIDE SEQUENCE [LARGE SCALE GENOMIC DNA]</scope>
    <source>
        <strain evidence="1">NIOZ-UU17</strain>
    </source>
</reference>
<proteinExistence type="predicted"/>
<dbReference type="EMBL" id="JACNIG010000196">
    <property type="protein sequence ID" value="MBC8431989.1"/>
    <property type="molecule type" value="Genomic_DNA"/>
</dbReference>
<keyword evidence="1" id="KW-0131">Cell cycle</keyword>
<evidence type="ECO:0000313" key="1">
    <source>
        <dbReference type="EMBL" id="MBC8431989.1"/>
    </source>
</evidence>
<protein>
    <submittedName>
        <fullName evidence="1">Cell division protein ZapA</fullName>
    </submittedName>
</protein>
<organism evidence="1 2">
    <name type="scientific">Candidatus Desulfatibia vada</name>
    <dbReference type="NCBI Taxonomy" id="2841696"/>
    <lineage>
        <taxon>Bacteria</taxon>
        <taxon>Pseudomonadati</taxon>
        <taxon>Thermodesulfobacteriota</taxon>
        <taxon>Desulfobacteria</taxon>
        <taxon>Desulfobacterales</taxon>
        <taxon>Desulfobacterales incertae sedis</taxon>
        <taxon>Candidatus Desulfatibia</taxon>
    </lineage>
</organism>
<comment type="caution">
    <text evidence="1">The sequence shown here is derived from an EMBL/GenBank/DDBJ whole genome shotgun (WGS) entry which is preliminary data.</text>
</comment>
<name>A0A8J6TKD8_9BACT</name>
<dbReference type="Proteomes" id="UP000605201">
    <property type="component" value="Unassembled WGS sequence"/>
</dbReference>
<dbReference type="Pfam" id="PF05164">
    <property type="entry name" value="ZapA"/>
    <property type="match status" value="1"/>
</dbReference>
<accession>A0A8J6TKD8</accession>
<dbReference type="AlphaFoldDB" id="A0A8J6TKD8"/>
<dbReference type="GO" id="GO:0051301">
    <property type="term" value="P:cell division"/>
    <property type="evidence" value="ECO:0007669"/>
    <property type="project" value="UniProtKB-KW"/>
</dbReference>
<dbReference type="SUPFAM" id="SSF102829">
    <property type="entry name" value="Cell division protein ZapA-like"/>
    <property type="match status" value="1"/>
</dbReference>
<sequence>MEQLVTIELFGQPYTFKTESDVADAKEVTDYLVKEVTKIETQHSSKLPSVTKLATLILAALNIANKNIELKNKHSVLLRDISKRSANLVNKLDAAARG</sequence>
<evidence type="ECO:0000313" key="2">
    <source>
        <dbReference type="Proteomes" id="UP000605201"/>
    </source>
</evidence>
<dbReference type="InterPro" id="IPR007838">
    <property type="entry name" value="Cell_div_ZapA-like"/>
</dbReference>
<keyword evidence="1" id="KW-0132">Cell division</keyword>
<dbReference type="InterPro" id="IPR036192">
    <property type="entry name" value="Cell_div_ZapA-like_sf"/>
</dbReference>